<proteinExistence type="predicted"/>
<dbReference type="GO" id="GO:0000156">
    <property type="term" value="F:phosphorelay response regulator activity"/>
    <property type="evidence" value="ECO:0007669"/>
    <property type="project" value="InterPro"/>
</dbReference>
<dbReference type="GO" id="GO:0003677">
    <property type="term" value="F:DNA binding"/>
    <property type="evidence" value="ECO:0007669"/>
    <property type="project" value="InterPro"/>
</dbReference>
<dbReference type="SMART" id="SM00850">
    <property type="entry name" value="LytTR"/>
    <property type="match status" value="1"/>
</dbReference>
<dbReference type="PROSITE" id="PS50110">
    <property type="entry name" value="RESPONSE_REGULATORY"/>
    <property type="match status" value="1"/>
</dbReference>
<accession>A0A0K2SQG1</accession>
<organism evidence="4 5">
    <name type="scientific">Limnochorda pilosa</name>
    <dbReference type="NCBI Taxonomy" id="1555112"/>
    <lineage>
        <taxon>Bacteria</taxon>
        <taxon>Bacillati</taxon>
        <taxon>Bacillota</taxon>
        <taxon>Limnochordia</taxon>
        <taxon>Limnochordales</taxon>
        <taxon>Limnochordaceae</taxon>
        <taxon>Limnochorda</taxon>
    </lineage>
</organism>
<dbReference type="InterPro" id="IPR007492">
    <property type="entry name" value="LytTR_DNA-bd_dom"/>
</dbReference>
<keyword evidence="1" id="KW-0597">Phosphoprotein</keyword>
<evidence type="ECO:0000313" key="5">
    <source>
        <dbReference type="Proteomes" id="UP000065807"/>
    </source>
</evidence>
<dbReference type="STRING" id="1555112.LIP_3420"/>
<feature type="modified residue" description="4-aspartylphosphate" evidence="1">
    <location>
        <position position="55"/>
    </location>
</feature>
<dbReference type="KEGG" id="lpil:LIP_3420"/>
<dbReference type="Gene3D" id="3.40.50.2300">
    <property type="match status" value="1"/>
</dbReference>
<keyword evidence="5" id="KW-1185">Reference proteome</keyword>
<evidence type="ECO:0000259" key="2">
    <source>
        <dbReference type="PROSITE" id="PS50110"/>
    </source>
</evidence>
<dbReference type="SUPFAM" id="SSF52172">
    <property type="entry name" value="CheY-like"/>
    <property type="match status" value="1"/>
</dbReference>
<evidence type="ECO:0000313" key="4">
    <source>
        <dbReference type="EMBL" id="BAS29232.1"/>
    </source>
</evidence>
<dbReference type="InterPro" id="IPR011006">
    <property type="entry name" value="CheY-like_superfamily"/>
</dbReference>
<dbReference type="InterPro" id="IPR001789">
    <property type="entry name" value="Sig_transdc_resp-reg_receiver"/>
</dbReference>
<dbReference type="Gene3D" id="2.40.50.40">
    <property type="match status" value="1"/>
</dbReference>
<gene>
    <name evidence="4" type="ORF">LIP_3420</name>
</gene>
<dbReference type="PROSITE" id="PS50930">
    <property type="entry name" value="HTH_LYTTR"/>
    <property type="match status" value="1"/>
</dbReference>
<feature type="domain" description="Response regulatory" evidence="2">
    <location>
        <begin position="4"/>
        <end position="118"/>
    </location>
</feature>
<name>A0A0K2SQG1_LIMPI</name>
<evidence type="ECO:0000259" key="3">
    <source>
        <dbReference type="PROSITE" id="PS50930"/>
    </source>
</evidence>
<dbReference type="PANTHER" id="PTHR37299">
    <property type="entry name" value="TRANSCRIPTIONAL REGULATOR-RELATED"/>
    <property type="match status" value="1"/>
</dbReference>
<reference evidence="5" key="1">
    <citation type="submission" date="2015-07" db="EMBL/GenBank/DDBJ databases">
        <title>Complete genome sequence and phylogenetic analysis of Limnochorda pilosa.</title>
        <authorList>
            <person name="Watanabe M."/>
            <person name="Kojima H."/>
            <person name="Fukui M."/>
        </authorList>
    </citation>
    <scope>NUCLEOTIDE SEQUENCE [LARGE SCALE GENOMIC DNA]</scope>
    <source>
        <strain evidence="5">HC45</strain>
    </source>
</reference>
<dbReference type="Pfam" id="PF00072">
    <property type="entry name" value="Response_reg"/>
    <property type="match status" value="1"/>
</dbReference>
<evidence type="ECO:0000256" key="1">
    <source>
        <dbReference type="PROSITE-ProRule" id="PRU00169"/>
    </source>
</evidence>
<feature type="domain" description="HTH LytTR-type" evidence="3">
    <location>
        <begin position="135"/>
        <end position="241"/>
    </location>
</feature>
<dbReference type="Pfam" id="PF04397">
    <property type="entry name" value="LytTR"/>
    <property type="match status" value="1"/>
</dbReference>
<dbReference type="InterPro" id="IPR046947">
    <property type="entry name" value="LytR-like"/>
</dbReference>
<dbReference type="SMART" id="SM00448">
    <property type="entry name" value="REC"/>
    <property type="match status" value="1"/>
</dbReference>
<dbReference type="AlphaFoldDB" id="A0A0K2SQG1"/>
<protein>
    <submittedName>
        <fullName evidence="4">LytTR family transcriptional regulator</fullName>
    </submittedName>
</protein>
<dbReference type="EMBL" id="AP014924">
    <property type="protein sequence ID" value="BAS29232.1"/>
    <property type="molecule type" value="Genomic_DNA"/>
</dbReference>
<dbReference type="PANTHER" id="PTHR37299:SF1">
    <property type="entry name" value="STAGE 0 SPORULATION PROTEIN A HOMOLOG"/>
    <property type="match status" value="1"/>
</dbReference>
<reference evidence="5" key="2">
    <citation type="journal article" date="2016" name="Int. J. Syst. Evol. Microbiol.">
        <title>Complete genome sequence and cell structure of Limnochorda pilosa, a Gram-negative spore-former within the phylum Firmicutes.</title>
        <authorList>
            <person name="Watanabe M."/>
            <person name="Kojima H."/>
            <person name="Fukui M."/>
        </authorList>
    </citation>
    <scope>NUCLEOTIDE SEQUENCE [LARGE SCALE GENOMIC DNA]</scope>
    <source>
        <strain evidence="5">HC45</strain>
    </source>
</reference>
<sequence>MGMRVLIVDDEDLSRMELAQLLRRVTDVDRLDEASAAADALARIQENRYDLVFLDIRMPGLNGLDAMGLVNRLPNAPPVVFVTAYDEHALAAFEVAARDYLLKPVSEARLRLAVERIRSQKPVVTRSQNPARARLAIEQGDHTKLIRIADIRYVHVQGHTVYVRTFDAEYSSRASLTELAERLGPHSFVRVHRSYLVNPEHVIEVHPFFAGTYILRVDDKTKSQVPVSRAYARQVLELFRL</sequence>
<dbReference type="Proteomes" id="UP000065807">
    <property type="component" value="Chromosome"/>
</dbReference>
<dbReference type="Gene3D" id="2.20.25.10">
    <property type="match status" value="1"/>
</dbReference>
<dbReference type="OrthoDB" id="9809318at2"/>
<dbReference type="RefSeq" id="WP_068140714.1">
    <property type="nucleotide sequence ID" value="NZ_AP014924.1"/>
</dbReference>